<evidence type="ECO:0000313" key="2">
    <source>
        <dbReference type="EMBL" id="MBA8681604.1"/>
    </source>
</evidence>
<dbReference type="Proteomes" id="UP000547058">
    <property type="component" value="Unassembled WGS sequence"/>
</dbReference>
<sequence>MKNRRLQSLLFAFVAVVGVAGSANAAVTKLTTEATGVSLEHAKMTAARLLKIQCNLMFGELIGEPIYTLEEGFTVQAEQDCNH</sequence>
<reference evidence="2 3" key="1">
    <citation type="submission" date="2020-08" db="EMBL/GenBank/DDBJ databases">
        <title>Stenotrophomonas tumulicola JCM 30961.</title>
        <authorList>
            <person name="Deng Y."/>
        </authorList>
    </citation>
    <scope>NUCLEOTIDE SEQUENCE [LARGE SCALE GENOMIC DNA]</scope>
    <source>
        <strain evidence="2 3">JCM 30961</strain>
    </source>
</reference>
<evidence type="ECO:0000313" key="3">
    <source>
        <dbReference type="Proteomes" id="UP000547058"/>
    </source>
</evidence>
<name>A0A7W3IIF5_9GAMM</name>
<evidence type="ECO:0000256" key="1">
    <source>
        <dbReference type="SAM" id="SignalP"/>
    </source>
</evidence>
<keyword evidence="3" id="KW-1185">Reference proteome</keyword>
<feature type="chain" id="PRO_5030642678" evidence="1">
    <location>
        <begin position="26"/>
        <end position="83"/>
    </location>
</feature>
<protein>
    <submittedName>
        <fullName evidence="2">Uncharacterized protein</fullName>
    </submittedName>
</protein>
<accession>A0A7W3IIF5</accession>
<organism evidence="2 3">
    <name type="scientific">Stenotrophomonas tumulicola</name>
    <dbReference type="NCBI Taxonomy" id="1685415"/>
    <lineage>
        <taxon>Bacteria</taxon>
        <taxon>Pseudomonadati</taxon>
        <taxon>Pseudomonadota</taxon>
        <taxon>Gammaproteobacteria</taxon>
        <taxon>Lysobacterales</taxon>
        <taxon>Lysobacteraceae</taxon>
        <taxon>Stenotrophomonas</taxon>
    </lineage>
</organism>
<comment type="caution">
    <text evidence="2">The sequence shown here is derived from an EMBL/GenBank/DDBJ whole genome shotgun (WGS) entry which is preliminary data.</text>
</comment>
<feature type="signal peptide" evidence="1">
    <location>
        <begin position="1"/>
        <end position="25"/>
    </location>
</feature>
<dbReference type="RefSeq" id="WP_182338725.1">
    <property type="nucleotide sequence ID" value="NZ_JACGXS010000002.1"/>
</dbReference>
<keyword evidence="1" id="KW-0732">Signal</keyword>
<dbReference type="AlphaFoldDB" id="A0A7W3IIF5"/>
<dbReference type="EMBL" id="JACGXS010000002">
    <property type="protein sequence ID" value="MBA8681604.1"/>
    <property type="molecule type" value="Genomic_DNA"/>
</dbReference>
<gene>
    <name evidence="2" type="ORF">H4O11_07230</name>
</gene>
<proteinExistence type="predicted"/>